<feature type="non-terminal residue" evidence="1">
    <location>
        <position position="54"/>
    </location>
</feature>
<protein>
    <submittedName>
        <fullName evidence="1">Uncharacterized protein</fullName>
    </submittedName>
</protein>
<proteinExistence type="predicted"/>
<organism evidence="1 2">
    <name type="scientific">Ilex paraguariensis</name>
    <name type="common">yerba mate</name>
    <dbReference type="NCBI Taxonomy" id="185542"/>
    <lineage>
        <taxon>Eukaryota</taxon>
        <taxon>Viridiplantae</taxon>
        <taxon>Streptophyta</taxon>
        <taxon>Embryophyta</taxon>
        <taxon>Tracheophyta</taxon>
        <taxon>Spermatophyta</taxon>
        <taxon>Magnoliopsida</taxon>
        <taxon>eudicotyledons</taxon>
        <taxon>Gunneridae</taxon>
        <taxon>Pentapetalae</taxon>
        <taxon>asterids</taxon>
        <taxon>campanulids</taxon>
        <taxon>Aquifoliales</taxon>
        <taxon>Aquifoliaceae</taxon>
        <taxon>Ilex</taxon>
    </lineage>
</organism>
<dbReference type="EMBL" id="CAUOFW020002835">
    <property type="protein sequence ID" value="CAK9156305.1"/>
    <property type="molecule type" value="Genomic_DNA"/>
</dbReference>
<evidence type="ECO:0000313" key="2">
    <source>
        <dbReference type="Proteomes" id="UP001642360"/>
    </source>
</evidence>
<evidence type="ECO:0000313" key="1">
    <source>
        <dbReference type="EMBL" id="CAK9156305.1"/>
    </source>
</evidence>
<reference evidence="1 2" key="1">
    <citation type="submission" date="2024-02" db="EMBL/GenBank/DDBJ databases">
        <authorList>
            <person name="Vignale AGUSTIN F."/>
            <person name="Sosa J E."/>
            <person name="Modenutti C."/>
        </authorList>
    </citation>
    <scope>NUCLEOTIDE SEQUENCE [LARGE SCALE GENOMIC DNA]</scope>
</reference>
<sequence>MDDEMGLTCNKEPPDKGFYYDNDITYHIELDSQDLESDLGTYSHVDIVNNPNHI</sequence>
<comment type="caution">
    <text evidence="1">The sequence shown here is derived from an EMBL/GenBank/DDBJ whole genome shotgun (WGS) entry which is preliminary data.</text>
</comment>
<dbReference type="Proteomes" id="UP001642360">
    <property type="component" value="Unassembled WGS sequence"/>
</dbReference>
<keyword evidence="2" id="KW-1185">Reference proteome</keyword>
<gene>
    <name evidence="1" type="ORF">ILEXP_LOCUS24810</name>
</gene>
<feature type="non-terminal residue" evidence="1">
    <location>
        <position position="1"/>
    </location>
</feature>
<accession>A0ABC8SGQ7</accession>
<dbReference type="AlphaFoldDB" id="A0ABC8SGQ7"/>
<name>A0ABC8SGQ7_9AQUA</name>